<dbReference type="InterPro" id="IPR010770">
    <property type="entry name" value="Ecd"/>
</dbReference>
<dbReference type="EMBL" id="BDSP01000111">
    <property type="protein sequence ID" value="GAX16894.1"/>
    <property type="molecule type" value="Genomic_DNA"/>
</dbReference>
<sequence length="543" mass="61052">MATLLEEALAAQTSPQSELLVEIYCHRKDYRNPHDFVALAQLAVDWNAKLDDYPWWHRPCFDVHVSEDRIPHLRANLCYCDVRDCWYLVGLFLNAGDDNIVVKFWEDGDLLLTEAAYHLPDWVHAQSDDEVEYCRNRCWIQNGNIILIPPPNDCFTIDQALLAINEKRLEVVSDAFRKAIQAKVASSAPTLQRTAVAVPRQIAYLLQTLPQMGNEAAAAFIEQSLSRNPHLSADQVDWVWTTCSLGRTQYAALRTAVSRTWPDSEQVPFRTPELNRLMRQAANDATPHLRNGVALGVRIVAGLQHLISTSSSPSESALLQRWPALLARTGSDVSWFLEAFQAGPNRAAVDLDSFLKLDEQCTKIQYGAALLRSILKKGVDQPGWDGLPRRSDVDEDESWMEISDEQNFNVNENVLEHQVESFLRTPSEFDGIPAADSPSVNPVVFLNILQATLKATVPEDLDFLDHLPDPYFSVEDYELADEEEGDDEGNEETITMKDVMNAMDMELMGQREHEEDIVTNWKKSLEENAGGIGPVQTILGGLP</sequence>
<gene>
    <name evidence="1" type="ORF">FisN_5Hh269</name>
</gene>
<dbReference type="OrthoDB" id="27237at2759"/>
<dbReference type="PANTHER" id="PTHR13060">
    <property type="entry name" value="SGT1 PROTEIN HSGT1 SUPPRESSOR OF GCR2"/>
    <property type="match status" value="1"/>
</dbReference>
<dbReference type="Proteomes" id="UP000198406">
    <property type="component" value="Unassembled WGS sequence"/>
</dbReference>
<dbReference type="AlphaFoldDB" id="A0A1Z5JS96"/>
<dbReference type="PANTHER" id="PTHR13060:SF0">
    <property type="entry name" value="PROTEIN ECDYSONELESS HOMOLOG"/>
    <property type="match status" value="1"/>
</dbReference>
<dbReference type="GO" id="GO:0005634">
    <property type="term" value="C:nucleus"/>
    <property type="evidence" value="ECO:0007669"/>
    <property type="project" value="TreeGrafter"/>
</dbReference>
<keyword evidence="2" id="KW-1185">Reference proteome</keyword>
<dbReference type="Pfam" id="PF07093">
    <property type="entry name" value="SGT1"/>
    <property type="match status" value="1"/>
</dbReference>
<accession>A0A1Z5JS96</accession>
<name>A0A1Z5JS96_FISSO</name>
<protein>
    <submittedName>
        <fullName evidence="1">Uncharacterized protein</fullName>
    </submittedName>
</protein>
<proteinExistence type="predicted"/>
<evidence type="ECO:0000313" key="2">
    <source>
        <dbReference type="Proteomes" id="UP000198406"/>
    </source>
</evidence>
<comment type="caution">
    <text evidence="1">The sequence shown here is derived from an EMBL/GenBank/DDBJ whole genome shotgun (WGS) entry which is preliminary data.</text>
</comment>
<dbReference type="InParanoid" id="A0A1Z5JS96"/>
<organism evidence="1 2">
    <name type="scientific">Fistulifera solaris</name>
    <name type="common">Oleaginous diatom</name>
    <dbReference type="NCBI Taxonomy" id="1519565"/>
    <lineage>
        <taxon>Eukaryota</taxon>
        <taxon>Sar</taxon>
        <taxon>Stramenopiles</taxon>
        <taxon>Ochrophyta</taxon>
        <taxon>Bacillariophyta</taxon>
        <taxon>Bacillariophyceae</taxon>
        <taxon>Bacillariophycidae</taxon>
        <taxon>Naviculales</taxon>
        <taxon>Naviculaceae</taxon>
        <taxon>Fistulifera</taxon>
    </lineage>
</organism>
<reference evidence="1 2" key="1">
    <citation type="journal article" date="2015" name="Plant Cell">
        <title>Oil accumulation by the oleaginous diatom Fistulifera solaris as revealed by the genome and transcriptome.</title>
        <authorList>
            <person name="Tanaka T."/>
            <person name="Maeda Y."/>
            <person name="Veluchamy A."/>
            <person name="Tanaka M."/>
            <person name="Abida H."/>
            <person name="Marechal E."/>
            <person name="Bowler C."/>
            <person name="Muto M."/>
            <person name="Sunaga Y."/>
            <person name="Tanaka M."/>
            <person name="Yoshino T."/>
            <person name="Taniguchi T."/>
            <person name="Fukuda Y."/>
            <person name="Nemoto M."/>
            <person name="Matsumoto M."/>
            <person name="Wong P.S."/>
            <person name="Aburatani S."/>
            <person name="Fujibuchi W."/>
        </authorList>
    </citation>
    <scope>NUCLEOTIDE SEQUENCE [LARGE SCALE GENOMIC DNA]</scope>
    <source>
        <strain evidence="1 2">JPCC DA0580</strain>
    </source>
</reference>
<evidence type="ECO:0000313" key="1">
    <source>
        <dbReference type="EMBL" id="GAX16894.1"/>
    </source>
</evidence>